<dbReference type="PANTHER" id="PTHR24177:SF332">
    <property type="entry name" value="REPEAT PROTEIN, PUTATIVE-RELATED"/>
    <property type="match status" value="1"/>
</dbReference>
<dbReference type="PROSITE" id="PS50088">
    <property type="entry name" value="ANK_REPEAT"/>
    <property type="match status" value="1"/>
</dbReference>
<dbReference type="EMBL" id="KQ483847">
    <property type="protein sequence ID" value="KYP40270.1"/>
    <property type="molecule type" value="Genomic_DNA"/>
</dbReference>
<accession>A0A151RCC6</accession>
<dbReference type="Proteomes" id="UP000075243">
    <property type="component" value="Unassembled WGS sequence"/>
</dbReference>
<keyword evidence="5" id="KW-1185">Reference proteome</keyword>
<dbReference type="OMA" id="TIHETNS"/>
<dbReference type="InterPro" id="IPR002110">
    <property type="entry name" value="Ankyrin_rpt"/>
</dbReference>
<name>A0A151RCC6_CAJCA</name>
<dbReference type="Gramene" id="C.cajan_33173.t">
    <property type="protein sequence ID" value="C.cajan_33173.t"/>
    <property type="gene ID" value="C.cajan_33173"/>
</dbReference>
<evidence type="ECO:0000256" key="1">
    <source>
        <dbReference type="ARBA" id="ARBA00004413"/>
    </source>
</evidence>
<sequence length="713" mass="80694">MKGNWDVVIGMLEENKALCRMNINESRGTVLHVAVNEGKEEVVKSVVKAITEHDMSKAFESRNERGDTPLHLAATRGFQNICELIIGEKKERKHLVKIHNKEGETPLFHAALSWQKATFVYLCSLMPQGDNYCKHLVRNNGDNILHCAIRREFFDLALIIMHKYPELNDVQNREGFSPLKLLATRPSAFKSGSNLRWWKTILYHCIHAETLNVQKAEKIYEKEDEPDQNNQFPGNYDTCYQLCYLFLQLIKFVILQLRNLAEVMNSLLNKLGNKKVEREGQQKHQQCQIPMPEDSVLEVVPPNCVTCLQFVRLAYISTLGLSGVGVEDIKNMKQKHIWSNQLLKEFMKNPYEMYMGSGGPPPSDVSTFEPDFISLLKGLIQPYKTNLKEDTDLKDRIVTSNIDTKETAILVAAKNGITEMVNELIDKLPSTIHETNSNKKNVLHVAVENRQTHVVEALRKKFGEKKTKLWDNLIIGVDDQENTVLHMAASPTDKDWMISGAACLQMICHIKWFQYIKVLAPKHFTIRTNKKGKTADEIFKESHKVLVKDASKWLNDASQSCSVVAAVLAGVSFDISSTVPGGVNTDTGEPALQGKPAFKAFALFSLMRLCFSVTALIIFLSILTSRKEIKDFRTNLPFKVLLGLSSLFLSIAALFATFCSGHFFVINDNYKEILFLIYAVTCIRAQFPLYIDFVRATTTKVPLLEGDKIADDL</sequence>
<evidence type="ECO:0000259" key="3">
    <source>
        <dbReference type="Pfam" id="PF13962"/>
    </source>
</evidence>
<evidence type="ECO:0000313" key="4">
    <source>
        <dbReference type="EMBL" id="KYP40270.1"/>
    </source>
</evidence>
<dbReference type="Pfam" id="PF13962">
    <property type="entry name" value="PGG"/>
    <property type="match status" value="1"/>
</dbReference>
<proteinExistence type="predicted"/>
<dbReference type="Gene3D" id="1.25.40.20">
    <property type="entry name" value="Ankyrin repeat-containing domain"/>
    <property type="match status" value="2"/>
</dbReference>
<dbReference type="PANTHER" id="PTHR24177">
    <property type="entry name" value="CASKIN"/>
    <property type="match status" value="1"/>
</dbReference>
<dbReference type="GO" id="GO:0005886">
    <property type="term" value="C:plasma membrane"/>
    <property type="evidence" value="ECO:0007669"/>
    <property type="project" value="UniProtKB-SubCell"/>
</dbReference>
<feature type="repeat" description="ANK" evidence="2">
    <location>
        <begin position="65"/>
        <end position="86"/>
    </location>
</feature>
<dbReference type="Pfam" id="PF12796">
    <property type="entry name" value="Ank_2"/>
    <property type="match status" value="2"/>
</dbReference>
<dbReference type="AlphaFoldDB" id="A0A151RCC6"/>
<evidence type="ECO:0000256" key="2">
    <source>
        <dbReference type="PROSITE-ProRule" id="PRU00023"/>
    </source>
</evidence>
<organism evidence="4 5">
    <name type="scientific">Cajanus cajan</name>
    <name type="common">Pigeon pea</name>
    <name type="synonym">Cajanus indicus</name>
    <dbReference type="NCBI Taxonomy" id="3821"/>
    <lineage>
        <taxon>Eukaryota</taxon>
        <taxon>Viridiplantae</taxon>
        <taxon>Streptophyta</taxon>
        <taxon>Embryophyta</taxon>
        <taxon>Tracheophyta</taxon>
        <taxon>Spermatophyta</taxon>
        <taxon>Magnoliopsida</taxon>
        <taxon>eudicotyledons</taxon>
        <taxon>Gunneridae</taxon>
        <taxon>Pentapetalae</taxon>
        <taxon>rosids</taxon>
        <taxon>fabids</taxon>
        <taxon>Fabales</taxon>
        <taxon>Fabaceae</taxon>
        <taxon>Papilionoideae</taxon>
        <taxon>50 kb inversion clade</taxon>
        <taxon>NPAAA clade</taxon>
        <taxon>indigoferoid/millettioid clade</taxon>
        <taxon>Phaseoleae</taxon>
        <taxon>Cajanus</taxon>
    </lineage>
</organism>
<dbReference type="SMART" id="SM00248">
    <property type="entry name" value="ANK"/>
    <property type="match status" value="6"/>
</dbReference>
<gene>
    <name evidence="4" type="ORF">KK1_038385</name>
</gene>
<dbReference type="PROSITE" id="PS50297">
    <property type="entry name" value="ANK_REP_REGION"/>
    <property type="match status" value="1"/>
</dbReference>
<evidence type="ECO:0000313" key="5">
    <source>
        <dbReference type="Proteomes" id="UP000075243"/>
    </source>
</evidence>
<dbReference type="SUPFAM" id="SSF48403">
    <property type="entry name" value="Ankyrin repeat"/>
    <property type="match status" value="1"/>
</dbReference>
<comment type="subcellular location">
    <subcellularLocation>
        <location evidence="1">Cell membrane</location>
        <topology evidence="1">Peripheral membrane protein</topology>
        <orientation evidence="1">Cytoplasmic side</orientation>
    </subcellularLocation>
</comment>
<dbReference type="InterPro" id="IPR036770">
    <property type="entry name" value="Ankyrin_rpt-contain_sf"/>
</dbReference>
<protein>
    <submittedName>
        <fullName evidence="4">Ankyrin repeat-containing protein At3g12360 family</fullName>
    </submittedName>
</protein>
<dbReference type="InterPro" id="IPR026961">
    <property type="entry name" value="PGG_dom"/>
</dbReference>
<feature type="domain" description="PGG" evidence="3">
    <location>
        <begin position="552"/>
        <end position="664"/>
    </location>
</feature>
<reference evidence="4" key="1">
    <citation type="journal article" date="2012" name="Nat. Biotechnol.">
        <title>Draft genome sequence of pigeonpea (Cajanus cajan), an orphan legume crop of resource-poor farmers.</title>
        <authorList>
            <person name="Varshney R.K."/>
            <person name="Chen W."/>
            <person name="Li Y."/>
            <person name="Bharti A.K."/>
            <person name="Saxena R.K."/>
            <person name="Schlueter J.A."/>
            <person name="Donoghue M.T."/>
            <person name="Azam S."/>
            <person name="Fan G."/>
            <person name="Whaley A.M."/>
            <person name="Farmer A.D."/>
            <person name="Sheridan J."/>
            <person name="Iwata A."/>
            <person name="Tuteja R."/>
            <person name="Penmetsa R.V."/>
            <person name="Wu W."/>
            <person name="Upadhyaya H.D."/>
            <person name="Yang S.P."/>
            <person name="Shah T."/>
            <person name="Saxena K.B."/>
            <person name="Michael T."/>
            <person name="McCombie W.R."/>
            <person name="Yang B."/>
            <person name="Zhang G."/>
            <person name="Yang H."/>
            <person name="Wang J."/>
            <person name="Spillane C."/>
            <person name="Cook D.R."/>
            <person name="May G.D."/>
            <person name="Xu X."/>
            <person name="Jackson S.A."/>
        </authorList>
    </citation>
    <scope>NUCLEOTIDE SEQUENCE [LARGE SCALE GENOMIC DNA]</scope>
</reference>
<keyword evidence="2" id="KW-0040">ANK repeat</keyword>